<dbReference type="SUPFAM" id="SSF51445">
    <property type="entry name" value="(Trans)glycosidases"/>
    <property type="match status" value="1"/>
</dbReference>
<dbReference type="GO" id="GO:0016787">
    <property type="term" value="F:hydrolase activity"/>
    <property type="evidence" value="ECO:0007669"/>
    <property type="project" value="UniProtKB-KW"/>
</dbReference>
<feature type="transmembrane region" description="Helical" evidence="12">
    <location>
        <begin position="315"/>
        <end position="333"/>
    </location>
</feature>
<evidence type="ECO:0000256" key="2">
    <source>
        <dbReference type="ARBA" id="ARBA00022475"/>
    </source>
</evidence>
<keyword evidence="8" id="KW-0624">Polysaccharide degradation</keyword>
<dbReference type="RefSeq" id="WP_108558294.1">
    <property type="nucleotide sequence ID" value="NZ_MUXE01000004.1"/>
</dbReference>
<keyword evidence="6" id="KW-0119">Carbohydrate metabolism</keyword>
<feature type="transmembrane region" description="Helical" evidence="12">
    <location>
        <begin position="447"/>
        <end position="464"/>
    </location>
</feature>
<evidence type="ECO:0000313" key="13">
    <source>
        <dbReference type="EMBL" id="PUE65424.1"/>
    </source>
</evidence>
<dbReference type="GO" id="GO:0071555">
    <property type="term" value="P:cell wall organization"/>
    <property type="evidence" value="ECO:0007669"/>
    <property type="project" value="UniProtKB-KW"/>
</dbReference>
<dbReference type="InterPro" id="IPR050732">
    <property type="entry name" value="Beta-glucan_modifiers"/>
</dbReference>
<dbReference type="Proteomes" id="UP000251135">
    <property type="component" value="Unassembled WGS sequence"/>
</dbReference>
<evidence type="ECO:0000256" key="11">
    <source>
        <dbReference type="ARBA" id="ARBA00043078"/>
    </source>
</evidence>
<reference evidence="13 14" key="1">
    <citation type="submission" date="2017-02" db="EMBL/GenBank/DDBJ databases">
        <title>Arcobacter caeni sp. nov, a new Arcobacter species isolated from reclaimed water.</title>
        <authorList>
            <person name="Figueras M.J."/>
            <person name="Perez-Cataluna A."/>
            <person name="Salas-Masso N."/>
        </authorList>
    </citation>
    <scope>NUCLEOTIDE SEQUENCE [LARGE SCALE GENOMIC DNA]</scope>
    <source>
        <strain evidence="13 14">RW17-10</strain>
    </source>
</reference>
<keyword evidence="3 13" id="KW-0378">Hydrolase</keyword>
<evidence type="ECO:0000256" key="12">
    <source>
        <dbReference type="SAM" id="Phobius"/>
    </source>
</evidence>
<evidence type="ECO:0000256" key="7">
    <source>
        <dbReference type="ARBA" id="ARBA00023316"/>
    </source>
</evidence>
<keyword evidence="14" id="KW-1185">Reference proteome</keyword>
<dbReference type="AlphaFoldDB" id="A0A363D280"/>
<feature type="transmembrane region" description="Helical" evidence="12">
    <location>
        <begin position="342"/>
        <end position="359"/>
    </location>
</feature>
<feature type="transmembrane region" description="Helical" evidence="12">
    <location>
        <begin position="423"/>
        <end position="441"/>
    </location>
</feature>
<dbReference type="InterPro" id="IPR017853">
    <property type="entry name" value="GH"/>
</dbReference>
<keyword evidence="12" id="KW-1133">Transmembrane helix</keyword>
<evidence type="ECO:0000256" key="4">
    <source>
        <dbReference type="ARBA" id="ARBA00023136"/>
    </source>
</evidence>
<sequence>MKKITLTLASLVAVVLFWYILGAGFVLKDNSSSFSKLQCVSYAPFGKDDSPFMMDKGLVISEDLVRKDLQLLAKYTDCIRTYSTVGLEMIPKIARENNLKMLMGAWVNGDEKPTRLEIDTLIKLATENKDIVKAVIVGNEALLRGDLSDIKLYEYLKEVKAALPDTQVTYADVWEYWLKYPKIKEVTDFVTIHILPYWEDDPMEITAAIKHLANVRQEVEGILKTSNILIGETGWPSEGRMREDALPSKTNQAIFVREFVKLAQEKNWNYNIIEAFDQPWKRVSEGAVGGFWGLFDKDRADKNVFAGDVSDFPNYKYLGFGSLLLIFVFSFLLKNSNISTKKLVLFSSINTIFAVLYMLQMEQFNVTVRSSGEVVWATLVLLTNLAIYYFVLLNIAKESKPKIVSIREILTNKLFNTDTLPMVLFYSSFIFILISTIILAFEGRYRNFEVYIFAISAISFVLLYGGRFANMEFKAFEKLSFLVLLLTAIISFYHEGSLNIFSNIWIIIALIFTFILYQGSKNSSFSELKNIIKYIAIFFIFSVSLRYGFIADKDIIAQCHLNDATLLCGVKNAIGYWGYIGVFGIIAICIAILSLFINNKKFLLVSLFASVFSIMMFNTYVGSIAFILTIIVLCKEENLKALNS</sequence>
<comment type="caution">
    <text evidence="13">The sequence shown here is derived from an EMBL/GenBank/DDBJ whole genome shotgun (WGS) entry which is preliminary data.</text>
</comment>
<evidence type="ECO:0000256" key="1">
    <source>
        <dbReference type="ARBA" id="ARBA00004236"/>
    </source>
</evidence>
<keyword evidence="5" id="KW-0325">Glycoprotein</keyword>
<keyword evidence="7" id="KW-0961">Cell wall biogenesis/degradation</keyword>
<evidence type="ECO:0000256" key="6">
    <source>
        <dbReference type="ARBA" id="ARBA00023277"/>
    </source>
</evidence>
<name>A0A363D280_9BACT</name>
<gene>
    <name evidence="13" type="ORF">B0174_03620</name>
</gene>
<feature type="transmembrane region" description="Helical" evidence="12">
    <location>
        <begin position="374"/>
        <end position="396"/>
    </location>
</feature>
<evidence type="ECO:0000256" key="10">
    <source>
        <dbReference type="ARBA" id="ARBA00042373"/>
    </source>
</evidence>
<accession>A0A363D280</accession>
<evidence type="ECO:0000256" key="8">
    <source>
        <dbReference type="ARBA" id="ARBA00023326"/>
    </source>
</evidence>
<evidence type="ECO:0000256" key="5">
    <source>
        <dbReference type="ARBA" id="ARBA00023180"/>
    </source>
</evidence>
<dbReference type="PANTHER" id="PTHR16631">
    <property type="entry name" value="GLUCAN 1,3-BETA-GLUCOSIDASE"/>
    <property type="match status" value="1"/>
</dbReference>
<dbReference type="OrthoDB" id="9806824at2"/>
<feature type="transmembrane region" description="Helical" evidence="12">
    <location>
        <begin position="604"/>
        <end position="633"/>
    </location>
</feature>
<proteinExistence type="predicted"/>
<evidence type="ECO:0000313" key="14">
    <source>
        <dbReference type="Proteomes" id="UP000251135"/>
    </source>
</evidence>
<protein>
    <recommendedName>
        <fullName evidence="11">Endo-1,3-beta-glucanase btgC</fullName>
    </recommendedName>
    <alternativeName>
        <fullName evidence="10">Laminarinase btgC</fullName>
    </alternativeName>
</protein>
<dbReference type="GO" id="GO:0000272">
    <property type="term" value="P:polysaccharide catabolic process"/>
    <property type="evidence" value="ECO:0007669"/>
    <property type="project" value="UniProtKB-KW"/>
</dbReference>
<evidence type="ECO:0000256" key="9">
    <source>
        <dbReference type="ARBA" id="ARBA00037649"/>
    </source>
</evidence>
<dbReference type="Gene3D" id="3.20.20.80">
    <property type="entry name" value="Glycosidases"/>
    <property type="match status" value="1"/>
</dbReference>
<keyword evidence="12" id="KW-0812">Transmembrane</keyword>
<dbReference type="EMBL" id="MUXE01000004">
    <property type="protein sequence ID" value="PUE65424.1"/>
    <property type="molecule type" value="Genomic_DNA"/>
</dbReference>
<comment type="function">
    <text evidence="9">Glucanases play a role in cell expansion during growth, in cell-cell fusion during mating, and in spore release during sporulation. This enzyme may be involved in beta-glucan degradation. Active on laminarin and lichenan.</text>
</comment>
<feature type="transmembrane region" description="Helical" evidence="12">
    <location>
        <begin position="531"/>
        <end position="550"/>
    </location>
</feature>
<evidence type="ECO:0000256" key="3">
    <source>
        <dbReference type="ARBA" id="ARBA00022801"/>
    </source>
</evidence>
<keyword evidence="2" id="KW-1003">Cell membrane</keyword>
<dbReference type="GO" id="GO:0005886">
    <property type="term" value="C:plasma membrane"/>
    <property type="evidence" value="ECO:0007669"/>
    <property type="project" value="UniProtKB-SubCell"/>
</dbReference>
<feature type="transmembrane region" description="Helical" evidence="12">
    <location>
        <begin position="576"/>
        <end position="597"/>
    </location>
</feature>
<feature type="transmembrane region" description="Helical" evidence="12">
    <location>
        <begin position="476"/>
        <end position="494"/>
    </location>
</feature>
<organism evidence="13 14">
    <name type="scientific">Arcobacter caeni</name>
    <dbReference type="NCBI Taxonomy" id="1912877"/>
    <lineage>
        <taxon>Bacteria</taxon>
        <taxon>Pseudomonadati</taxon>
        <taxon>Campylobacterota</taxon>
        <taxon>Epsilonproteobacteria</taxon>
        <taxon>Campylobacterales</taxon>
        <taxon>Arcobacteraceae</taxon>
        <taxon>Arcobacter</taxon>
    </lineage>
</organism>
<comment type="subcellular location">
    <subcellularLocation>
        <location evidence="1">Cell membrane</location>
    </subcellularLocation>
</comment>
<keyword evidence="4 12" id="KW-0472">Membrane</keyword>
<dbReference type="PANTHER" id="PTHR16631:SF17">
    <property type="entry name" value="GLUCAN ENDO-1,3-BETA-GLUCOSIDASE BTGC"/>
    <property type="match status" value="1"/>
</dbReference>